<gene>
    <name evidence="2" type="ORF">Lwal_1763</name>
</gene>
<dbReference type="Pfam" id="PF00027">
    <property type="entry name" value="cNMP_binding"/>
    <property type="match status" value="1"/>
</dbReference>
<dbReference type="STRING" id="66969.Lwal_1763"/>
<name>A0A0W1AAL1_9GAMM</name>
<dbReference type="EMBL" id="LNZB01000041">
    <property type="protein sequence ID" value="KTD78328.1"/>
    <property type="molecule type" value="Genomic_DNA"/>
</dbReference>
<dbReference type="SMART" id="SM00100">
    <property type="entry name" value="cNMP"/>
    <property type="match status" value="1"/>
</dbReference>
<evidence type="ECO:0000313" key="2">
    <source>
        <dbReference type="EMBL" id="KTD78328.1"/>
    </source>
</evidence>
<dbReference type="RefSeq" id="WP_058480424.1">
    <property type="nucleotide sequence ID" value="NZ_CAAAIQ010000004.1"/>
</dbReference>
<evidence type="ECO:0000313" key="3">
    <source>
        <dbReference type="Proteomes" id="UP000054729"/>
    </source>
</evidence>
<dbReference type="InterPro" id="IPR000595">
    <property type="entry name" value="cNMP-bd_dom"/>
</dbReference>
<dbReference type="PROSITE" id="PS00889">
    <property type="entry name" value="CNMP_BINDING_2"/>
    <property type="match status" value="1"/>
</dbReference>
<dbReference type="PATRIC" id="fig|66969.6.peg.1921"/>
<dbReference type="OrthoDB" id="6881322at2"/>
<dbReference type="PROSITE" id="PS50042">
    <property type="entry name" value="CNMP_BINDING_3"/>
    <property type="match status" value="1"/>
</dbReference>
<feature type="domain" description="Cyclic nucleotide-binding" evidence="1">
    <location>
        <begin position="21"/>
        <end position="141"/>
    </location>
</feature>
<reference evidence="2 3" key="1">
    <citation type="submission" date="2015-11" db="EMBL/GenBank/DDBJ databases">
        <title>Genomic analysis of 38 Legionella species identifies large and diverse effector repertoires.</title>
        <authorList>
            <person name="Burstein D."/>
            <person name="Amaro F."/>
            <person name="Zusman T."/>
            <person name="Lifshitz Z."/>
            <person name="Cohen O."/>
            <person name="Gilbert J.A."/>
            <person name="Pupko T."/>
            <person name="Shuman H.A."/>
            <person name="Segal G."/>
        </authorList>
    </citation>
    <scope>NUCLEOTIDE SEQUENCE [LARGE SCALE GENOMIC DNA]</scope>
    <source>
        <strain evidence="2 3">ATCC 51914</strain>
    </source>
</reference>
<evidence type="ECO:0000259" key="1">
    <source>
        <dbReference type="PROSITE" id="PS50042"/>
    </source>
</evidence>
<keyword evidence="3" id="KW-1185">Reference proteome</keyword>
<dbReference type="SUPFAM" id="SSF51206">
    <property type="entry name" value="cAMP-binding domain-like"/>
    <property type="match status" value="1"/>
</dbReference>
<organism evidence="2 3">
    <name type="scientific">Legionella waltersii</name>
    <dbReference type="NCBI Taxonomy" id="66969"/>
    <lineage>
        <taxon>Bacteria</taxon>
        <taxon>Pseudomonadati</taxon>
        <taxon>Pseudomonadota</taxon>
        <taxon>Gammaproteobacteria</taxon>
        <taxon>Legionellales</taxon>
        <taxon>Legionellaceae</taxon>
        <taxon>Legionella</taxon>
    </lineage>
</organism>
<dbReference type="PANTHER" id="PTHR23011">
    <property type="entry name" value="CYCLIC NUCLEOTIDE-BINDING DOMAIN CONTAINING PROTEIN"/>
    <property type="match status" value="1"/>
</dbReference>
<comment type="caution">
    <text evidence="2">The sequence shown here is derived from an EMBL/GenBank/DDBJ whole genome shotgun (WGS) entry which is preliminary data.</text>
</comment>
<dbReference type="InterPro" id="IPR018488">
    <property type="entry name" value="cNMP-bd_CS"/>
</dbReference>
<dbReference type="Gene3D" id="2.60.120.10">
    <property type="entry name" value="Jelly Rolls"/>
    <property type="match status" value="1"/>
</dbReference>
<sequence>MAIPNSINPADMNRMMVYTSIFAGLNEHEQNMLAEKCVLEERGANEVVIKQGDIGDRLYFIAKGNVLVSRLSESKQMKRITTLTVGDVFGEISVLRNVPRTAYVTTLTPCTFLTIDGKSYMNIYQYFSPASRNNIQLIIEKRLKQQKL</sequence>
<dbReference type="PROSITE" id="PS00888">
    <property type="entry name" value="CNMP_BINDING_1"/>
    <property type="match status" value="1"/>
</dbReference>
<dbReference type="PANTHER" id="PTHR23011:SF28">
    <property type="entry name" value="CYCLIC NUCLEOTIDE-BINDING DOMAIN CONTAINING PROTEIN"/>
    <property type="match status" value="1"/>
</dbReference>
<dbReference type="CDD" id="cd00038">
    <property type="entry name" value="CAP_ED"/>
    <property type="match status" value="1"/>
</dbReference>
<dbReference type="AlphaFoldDB" id="A0A0W1AAL1"/>
<protein>
    <submittedName>
        <fullName evidence="2">Cyclic nucleotide-binding protein</fullName>
    </submittedName>
</protein>
<proteinExistence type="predicted"/>
<dbReference type="Proteomes" id="UP000054729">
    <property type="component" value="Unassembled WGS sequence"/>
</dbReference>
<accession>A0A0W1AAL1</accession>
<dbReference type="PRINTS" id="PR00103">
    <property type="entry name" value="CAMPKINASE"/>
</dbReference>
<dbReference type="InterPro" id="IPR018490">
    <property type="entry name" value="cNMP-bd_dom_sf"/>
</dbReference>
<dbReference type="InterPro" id="IPR014710">
    <property type="entry name" value="RmlC-like_jellyroll"/>
</dbReference>